<proteinExistence type="predicted"/>
<evidence type="ECO:0000256" key="2">
    <source>
        <dbReference type="ARBA" id="ARBA00022840"/>
    </source>
</evidence>
<dbReference type="RefSeq" id="WP_203760312.1">
    <property type="nucleotide sequence ID" value="NZ_BAAABO010000025.1"/>
</dbReference>
<evidence type="ECO:0000313" key="4">
    <source>
        <dbReference type="EMBL" id="GID72356.1"/>
    </source>
</evidence>
<dbReference type="PANTHER" id="PTHR16305:SF35">
    <property type="entry name" value="TRANSCRIPTIONAL ACTIVATOR DOMAIN"/>
    <property type="match status" value="1"/>
</dbReference>
<dbReference type="InterPro" id="IPR003593">
    <property type="entry name" value="AAA+_ATPase"/>
</dbReference>
<name>A0ABQ3XX82_9ACTN</name>
<gene>
    <name evidence="4" type="ORF">Ade02nite_09970</name>
</gene>
<evidence type="ECO:0000259" key="3">
    <source>
        <dbReference type="PROSITE" id="PS50043"/>
    </source>
</evidence>
<dbReference type="InterPro" id="IPR000792">
    <property type="entry name" value="Tscrpt_reg_LuxR_C"/>
</dbReference>
<dbReference type="SUPFAM" id="SSF46894">
    <property type="entry name" value="C-terminal effector domain of the bipartite response regulators"/>
    <property type="match status" value="1"/>
</dbReference>
<evidence type="ECO:0000256" key="1">
    <source>
        <dbReference type="ARBA" id="ARBA00022741"/>
    </source>
</evidence>
<comment type="caution">
    <text evidence="4">The sequence shown here is derived from an EMBL/GenBank/DDBJ whole genome shotgun (WGS) entry which is preliminary data.</text>
</comment>
<dbReference type="Pfam" id="PF00196">
    <property type="entry name" value="GerE"/>
    <property type="match status" value="1"/>
</dbReference>
<dbReference type="InterPro" id="IPR016032">
    <property type="entry name" value="Sig_transdc_resp-reg_C-effctor"/>
</dbReference>
<dbReference type="SMART" id="SM00382">
    <property type="entry name" value="AAA"/>
    <property type="match status" value="1"/>
</dbReference>
<dbReference type="SMART" id="SM00421">
    <property type="entry name" value="HTH_LUXR"/>
    <property type="match status" value="1"/>
</dbReference>
<dbReference type="CDD" id="cd06170">
    <property type="entry name" value="LuxR_C_like"/>
    <property type="match status" value="1"/>
</dbReference>
<evidence type="ECO:0000313" key="5">
    <source>
        <dbReference type="Proteomes" id="UP000609879"/>
    </source>
</evidence>
<dbReference type="Gene3D" id="1.10.10.10">
    <property type="entry name" value="Winged helix-like DNA-binding domain superfamily/Winged helix DNA-binding domain"/>
    <property type="match status" value="1"/>
</dbReference>
<protein>
    <submittedName>
        <fullName evidence="4">Transcriptional regulator</fullName>
    </submittedName>
</protein>
<sequence length="921" mass="96896">MRDVAAEPGLFGRDEALRVLSELMERGGSAVVTGDPGSGKSSVVRAAVRPARERGRRVLSVTPTPFERGLPFAGLAELVAQCPEGADGDLPGPQRRALAVALHRAEPAAADGTDALAVPLAVRGLLARLCAAEPVALLIDDLQWLDRASLGSLGFALRGAAVEPGRLSVLVATRPDPDGGADLIRSLAEPRRDLVLPPLADGAVGRLLRDRLGPRWTPPMSAGVARACGGNPLLALEIARAMEAAPAPSHGGVVPVPPSLADLLRERVERLDAPVREVLLLVSAAGRLTVAQLRATAGDERVRDALEAAADEDVASVGAGSVIAFSHPLMASAVYDAATAAQRRRAHRALADTLDDPVERARHRSRAVAAPDEAVAAELERAAGVSRSRGAQRLAGELLESAALATPDGGLDRWLRAVDVYGEAGDEPAARAALDKGSALATGAEEQAQVLVRRVRLAADVATARSLAERALSLAPAASAARAGLLSVLAALCRLQGDGERALEMARTGAAEAAALGLPEVELASLSERVSIERLWGWGSPERTLGEIEALAGRARPPLSVSWLAFIRGFFASWDDEDAERHVRDGIAWAVDSGRYGELSLLYVGLVMILIRRSKVDDARAALGEAARTGAWTAASRDWSASYTSQEAMARVLADAYSGNLDVARDWARRAAAEPRIRESPYWRGGFLALLGFVETSARQWQAALEPLRELADLCAATGIADLEALLWGVDYADAALQAGAMDDVGAAIAVLRRQAAAGRPEAAIAADRCEALRTAARGDVDEALATLRAIADRPGAECPFEAARSRLALGQVYRRAGYKGLAGEALTAAAAAFDELGAPRWAERARLEADRTGLRHTPSGLTATERRVAELVAAGHSNQETAAELFMSVKTVEANLTRIYRKLSVRSRTELANHMLSDGA</sequence>
<dbReference type="Pfam" id="PF13191">
    <property type="entry name" value="AAA_16"/>
    <property type="match status" value="1"/>
</dbReference>
<keyword evidence="2" id="KW-0067">ATP-binding</keyword>
<keyword evidence="1" id="KW-0547">Nucleotide-binding</keyword>
<keyword evidence="5" id="KW-1185">Reference proteome</keyword>
<dbReference type="PANTHER" id="PTHR16305">
    <property type="entry name" value="TESTICULAR SOLUBLE ADENYLYL CYCLASE"/>
    <property type="match status" value="1"/>
</dbReference>
<dbReference type="PROSITE" id="PS50043">
    <property type="entry name" value="HTH_LUXR_2"/>
    <property type="match status" value="1"/>
</dbReference>
<dbReference type="InterPro" id="IPR027417">
    <property type="entry name" value="P-loop_NTPase"/>
</dbReference>
<dbReference type="InterPro" id="IPR041664">
    <property type="entry name" value="AAA_16"/>
</dbReference>
<feature type="domain" description="HTH luxR-type" evidence="3">
    <location>
        <begin position="855"/>
        <end position="920"/>
    </location>
</feature>
<reference evidence="4 5" key="1">
    <citation type="submission" date="2021-01" db="EMBL/GenBank/DDBJ databases">
        <title>Whole genome shotgun sequence of Actinoplanes deccanensis NBRC 13994.</title>
        <authorList>
            <person name="Komaki H."/>
            <person name="Tamura T."/>
        </authorList>
    </citation>
    <scope>NUCLEOTIDE SEQUENCE [LARGE SCALE GENOMIC DNA]</scope>
    <source>
        <strain evidence="4 5">NBRC 13994</strain>
    </source>
</reference>
<dbReference type="PRINTS" id="PR00038">
    <property type="entry name" value="HTHLUXR"/>
</dbReference>
<dbReference type="InterPro" id="IPR036388">
    <property type="entry name" value="WH-like_DNA-bd_sf"/>
</dbReference>
<dbReference type="Gene3D" id="3.40.50.300">
    <property type="entry name" value="P-loop containing nucleotide triphosphate hydrolases"/>
    <property type="match status" value="1"/>
</dbReference>
<accession>A0ABQ3XX82</accession>
<organism evidence="4 5">
    <name type="scientific">Paractinoplanes deccanensis</name>
    <dbReference type="NCBI Taxonomy" id="113561"/>
    <lineage>
        <taxon>Bacteria</taxon>
        <taxon>Bacillati</taxon>
        <taxon>Actinomycetota</taxon>
        <taxon>Actinomycetes</taxon>
        <taxon>Micromonosporales</taxon>
        <taxon>Micromonosporaceae</taxon>
        <taxon>Paractinoplanes</taxon>
    </lineage>
</organism>
<dbReference type="EMBL" id="BOMI01000014">
    <property type="protein sequence ID" value="GID72356.1"/>
    <property type="molecule type" value="Genomic_DNA"/>
</dbReference>
<dbReference type="SUPFAM" id="SSF52540">
    <property type="entry name" value="P-loop containing nucleoside triphosphate hydrolases"/>
    <property type="match status" value="1"/>
</dbReference>
<dbReference type="Proteomes" id="UP000609879">
    <property type="component" value="Unassembled WGS sequence"/>
</dbReference>